<dbReference type="RefSeq" id="WP_003445209.1">
    <property type="nucleotide sequence ID" value="NZ_APLF01000027.1"/>
</dbReference>
<evidence type="ECO:0000313" key="2">
    <source>
        <dbReference type="Proteomes" id="UP000012317"/>
    </source>
</evidence>
<comment type="caution">
    <text evidence="1">The sequence shown here is derived from an EMBL/GenBank/DDBJ whole genome shotgun (WGS) entry which is preliminary data.</text>
</comment>
<dbReference type="eggNOG" id="ENOG5032XVC">
    <property type="taxonomic scope" value="Bacteria"/>
</dbReference>
<accession>N1WI34</accession>
<gene>
    <name evidence="1" type="ORF">pgond44_14553</name>
</gene>
<organism evidence="1 2">
    <name type="scientific">Psychroflexus gondwanensis ACAM 44</name>
    <dbReference type="NCBI Taxonomy" id="1189619"/>
    <lineage>
        <taxon>Bacteria</taxon>
        <taxon>Pseudomonadati</taxon>
        <taxon>Bacteroidota</taxon>
        <taxon>Flavobacteriia</taxon>
        <taxon>Flavobacteriales</taxon>
        <taxon>Flavobacteriaceae</taxon>
        <taxon>Psychroflexus</taxon>
    </lineage>
</organism>
<dbReference type="EMBL" id="APLF01000027">
    <property type="protein sequence ID" value="EMY79921.1"/>
    <property type="molecule type" value="Genomic_DNA"/>
</dbReference>
<name>N1WI34_9FLAO</name>
<keyword evidence="2" id="KW-1185">Reference proteome</keyword>
<sequence>MKVHGYLTIVFGLILCSCNQSPQSTTVTENKIETPTGMVKTSMNEKPEDKTEILNLIREVLKWADSKNSIDLLPVVADRNDSIYIGFDFDALKQNLSKLKNTNFFAKEFIENYNQIILTLDRKLKANEFEYGPWLVGDMPPFNFVSDVNPWCSCQDNMDWKSVEIEQINGNEYIWKWGGLNQDTHQSWKDYNYKFKVIKVESKWKVSYLDGFNINEIKK</sequence>
<evidence type="ECO:0008006" key="3">
    <source>
        <dbReference type="Google" id="ProtNLM"/>
    </source>
</evidence>
<protein>
    <recommendedName>
        <fullName evidence="3">Lipoprotein</fullName>
    </recommendedName>
</protein>
<proteinExistence type="predicted"/>
<dbReference type="Proteomes" id="UP000012317">
    <property type="component" value="Unassembled WGS sequence"/>
</dbReference>
<dbReference type="AlphaFoldDB" id="N1WI34"/>
<dbReference type="PROSITE" id="PS51257">
    <property type="entry name" value="PROKAR_LIPOPROTEIN"/>
    <property type="match status" value="1"/>
</dbReference>
<reference evidence="1 2" key="1">
    <citation type="journal article" date="2014" name="Genome Biol. Evol.">
        <title>Extensive gene acquisition in the extremely psychrophilic bacterial species Psychroflexus torquis and the link to sea-ice ecosystem specialism.</title>
        <authorList>
            <person name="Feng S."/>
            <person name="Powell S.M."/>
            <person name="Wilson R."/>
            <person name="Bowman J.P."/>
        </authorList>
    </citation>
    <scope>NUCLEOTIDE SEQUENCE [LARGE SCALE GENOMIC DNA]</scope>
    <source>
        <strain evidence="1 2">ACAM 44</strain>
    </source>
</reference>
<evidence type="ECO:0000313" key="1">
    <source>
        <dbReference type="EMBL" id="EMY79921.1"/>
    </source>
</evidence>